<dbReference type="SMART" id="SM00642">
    <property type="entry name" value="Aamy"/>
    <property type="match status" value="1"/>
</dbReference>
<keyword evidence="6" id="KW-0732">Signal</keyword>
<evidence type="ECO:0000256" key="6">
    <source>
        <dbReference type="SAM" id="SignalP"/>
    </source>
</evidence>
<dbReference type="Gene3D" id="3.20.20.80">
    <property type="entry name" value="Glycosidases"/>
    <property type="match status" value="1"/>
</dbReference>
<feature type="chain" id="PRO_5040516741" description="alpha-glucosidase" evidence="6">
    <location>
        <begin position="24"/>
        <end position="600"/>
    </location>
</feature>
<dbReference type="EC" id="3.2.1.20" evidence="3"/>
<comment type="catalytic activity">
    <reaction evidence="1">
        <text>Hydrolysis of terminal, non-reducing (1-&gt;4)-linked alpha-D-glucose residues with release of alpha-D-glucose.</text>
        <dbReference type="EC" id="3.2.1.20"/>
    </reaction>
</comment>
<dbReference type="Proteomes" id="UP001152759">
    <property type="component" value="Chromosome 10"/>
</dbReference>
<evidence type="ECO:0000256" key="4">
    <source>
        <dbReference type="ARBA" id="ARBA00023180"/>
    </source>
</evidence>
<dbReference type="EMBL" id="OU963871">
    <property type="protein sequence ID" value="CAH0383534.1"/>
    <property type="molecule type" value="Genomic_DNA"/>
</dbReference>
<keyword evidence="5" id="KW-0378">Hydrolase</keyword>
<evidence type="ECO:0000256" key="3">
    <source>
        <dbReference type="ARBA" id="ARBA00012741"/>
    </source>
</evidence>
<proteinExistence type="inferred from homology"/>
<evidence type="ECO:0000313" key="8">
    <source>
        <dbReference type="EMBL" id="CAH0383534.1"/>
    </source>
</evidence>
<dbReference type="AlphaFoldDB" id="A0A9P0A122"/>
<evidence type="ECO:0000313" key="9">
    <source>
        <dbReference type="Proteomes" id="UP001152759"/>
    </source>
</evidence>
<sequence>MCYSMCLISWMIVILCPLQKVQSHQNEWYKTATIYQVYTRSFMDSNNDGNGDLQGILEKLDYIQTLGFDTVYVQSVLKSPFLDGGFDVSDLKDINPIFGTTNDLKNLIDEIHKRGMKILIDFVPNHTSHEHEWFKKSVKREAPYTDFYVWENPKEIDPQTNEPIPPNNWIALFTGSMWKWSDERNQFYLHQFLPVQPDLNYRNPAVREAMKDILKFWLDLDVDGFRVDAIGHLLEDIMLRDNPWKPGMVGVNNYRAQIHQFSKNQEEMYEVTDEWRLVLDEYTRKTNRSRIMAFESFDPPEFVQKHMGNETHKRLHFVLCPTIFFLRPYNASGIVDFIQTQLRVSSPSGVPSWSVGSHDMGRSGDLGGSEISLPSFMVAFLLPGVATSYYGEEISMTDQPLRPDQKSNLDEYGNLKHRTPMQWDDSPNAGFTRARKPWVPVNPNYWAINVKRQVGEKYSQLNNFIRLMKLRRTPTILNGQLAMCTPTPWLFVFQRYLVGEASIVVVVNLGTEMELISLKDCSFNLPRVMEIHTASSSSGFQIGDEFVVCDSSNLTSCPQLRPRSGLVLTSVRSSESSYAVKSKHSILIFALSLVLSTCYW</sequence>
<dbReference type="Gene3D" id="3.90.400.10">
    <property type="entry name" value="Oligo-1,6-glucosidase, Domain 2"/>
    <property type="match status" value="1"/>
</dbReference>
<evidence type="ECO:0000256" key="1">
    <source>
        <dbReference type="ARBA" id="ARBA00001657"/>
    </source>
</evidence>
<keyword evidence="5" id="KW-0326">Glycosidase</keyword>
<dbReference type="FunFam" id="3.90.400.10:FF:000001">
    <property type="entry name" value="Maltase A3, isoform A"/>
    <property type="match status" value="1"/>
</dbReference>
<reference evidence="8" key="1">
    <citation type="submission" date="2021-12" db="EMBL/GenBank/DDBJ databases">
        <authorList>
            <person name="King R."/>
        </authorList>
    </citation>
    <scope>NUCLEOTIDE SEQUENCE</scope>
</reference>
<dbReference type="InterPro" id="IPR045857">
    <property type="entry name" value="O16G_dom_2"/>
</dbReference>
<keyword evidence="9" id="KW-1185">Reference proteome</keyword>
<dbReference type="Pfam" id="PF00128">
    <property type="entry name" value="Alpha-amylase"/>
    <property type="match status" value="1"/>
</dbReference>
<dbReference type="PANTHER" id="PTHR10357:SF179">
    <property type="entry name" value="NEUTRAL AND BASIC AMINO ACID TRANSPORT PROTEIN RBAT"/>
    <property type="match status" value="1"/>
</dbReference>
<dbReference type="GO" id="GO:0005975">
    <property type="term" value="P:carbohydrate metabolic process"/>
    <property type="evidence" value="ECO:0007669"/>
    <property type="project" value="InterPro"/>
</dbReference>
<feature type="domain" description="Glycosyl hydrolase family 13 catalytic" evidence="7">
    <location>
        <begin position="36"/>
        <end position="422"/>
    </location>
</feature>
<accession>A0A9P0A122</accession>
<evidence type="ECO:0000256" key="5">
    <source>
        <dbReference type="ARBA" id="ARBA00023295"/>
    </source>
</evidence>
<protein>
    <recommendedName>
        <fullName evidence="3">alpha-glucosidase</fullName>
        <ecNumber evidence="3">3.2.1.20</ecNumber>
    </recommendedName>
</protein>
<organism evidence="8 9">
    <name type="scientific">Bemisia tabaci</name>
    <name type="common">Sweetpotato whitefly</name>
    <name type="synonym">Aleurodes tabaci</name>
    <dbReference type="NCBI Taxonomy" id="7038"/>
    <lineage>
        <taxon>Eukaryota</taxon>
        <taxon>Metazoa</taxon>
        <taxon>Ecdysozoa</taxon>
        <taxon>Arthropoda</taxon>
        <taxon>Hexapoda</taxon>
        <taxon>Insecta</taxon>
        <taxon>Pterygota</taxon>
        <taxon>Neoptera</taxon>
        <taxon>Paraneoptera</taxon>
        <taxon>Hemiptera</taxon>
        <taxon>Sternorrhyncha</taxon>
        <taxon>Aleyrodoidea</taxon>
        <taxon>Aleyrodidae</taxon>
        <taxon>Aleyrodinae</taxon>
        <taxon>Bemisia</taxon>
    </lineage>
</organism>
<dbReference type="PANTHER" id="PTHR10357">
    <property type="entry name" value="ALPHA-AMYLASE FAMILY MEMBER"/>
    <property type="match status" value="1"/>
</dbReference>
<comment type="similarity">
    <text evidence="2">Belongs to the glycosyl hydrolase 13 family.</text>
</comment>
<feature type="signal peptide" evidence="6">
    <location>
        <begin position="1"/>
        <end position="23"/>
    </location>
</feature>
<name>A0A9P0A122_BEMTA</name>
<dbReference type="SUPFAM" id="SSF51445">
    <property type="entry name" value="(Trans)glycosidases"/>
    <property type="match status" value="1"/>
</dbReference>
<dbReference type="GO" id="GO:0004558">
    <property type="term" value="F:alpha-1,4-glucosidase activity"/>
    <property type="evidence" value="ECO:0007669"/>
    <property type="project" value="UniProtKB-EC"/>
</dbReference>
<keyword evidence="4" id="KW-0325">Glycoprotein</keyword>
<dbReference type="InterPro" id="IPR017853">
    <property type="entry name" value="GH"/>
</dbReference>
<evidence type="ECO:0000256" key="2">
    <source>
        <dbReference type="ARBA" id="ARBA00008061"/>
    </source>
</evidence>
<gene>
    <name evidence="8" type="ORF">BEMITA_LOCUS2974</name>
</gene>
<dbReference type="InterPro" id="IPR006047">
    <property type="entry name" value="GH13_cat_dom"/>
</dbReference>
<evidence type="ECO:0000259" key="7">
    <source>
        <dbReference type="SMART" id="SM00642"/>
    </source>
</evidence>